<feature type="transmembrane region" description="Helical" evidence="7">
    <location>
        <begin position="138"/>
        <end position="156"/>
    </location>
</feature>
<dbReference type="GO" id="GO:0071281">
    <property type="term" value="P:cellular response to iron ion"/>
    <property type="evidence" value="ECO:0007669"/>
    <property type="project" value="UniProtKB-ARBA"/>
</dbReference>
<proteinExistence type="inferred from homology"/>
<dbReference type="RefSeq" id="WP_136571987.1">
    <property type="nucleotide sequence ID" value="NZ_STFG01000001.1"/>
</dbReference>
<comment type="subcellular location">
    <subcellularLocation>
        <location evidence="6">Cell membrane</location>
        <topology evidence="6">Multi-pass membrane protein</topology>
    </subcellularLocation>
    <subcellularLocation>
        <location evidence="1">Membrane</location>
        <topology evidence="1">Multi-pass membrane protein</topology>
    </subcellularLocation>
</comment>
<keyword evidence="5 7" id="KW-0472">Membrane</keyword>
<evidence type="ECO:0000256" key="3">
    <source>
        <dbReference type="ARBA" id="ARBA00022692"/>
    </source>
</evidence>
<dbReference type="Pfam" id="PF00950">
    <property type="entry name" value="ABC-3"/>
    <property type="match status" value="1"/>
</dbReference>
<dbReference type="GO" id="GO:0010043">
    <property type="term" value="P:response to zinc ion"/>
    <property type="evidence" value="ECO:0007669"/>
    <property type="project" value="TreeGrafter"/>
</dbReference>
<feature type="transmembrane region" description="Helical" evidence="7">
    <location>
        <begin position="200"/>
        <end position="218"/>
    </location>
</feature>
<evidence type="ECO:0000256" key="2">
    <source>
        <dbReference type="ARBA" id="ARBA00008034"/>
    </source>
</evidence>
<dbReference type="PANTHER" id="PTHR30477:SF13">
    <property type="entry name" value="IRON TRANSPORT SYSTEM MEMBRANE PROTEIN HI_0360-RELATED"/>
    <property type="match status" value="1"/>
</dbReference>
<name>A0A4S8FD54_9BURK</name>
<comment type="caution">
    <text evidence="8">The sequence shown here is derived from an EMBL/GenBank/DDBJ whole genome shotgun (WGS) entry which is preliminary data.</text>
</comment>
<sequence length="302" mass="32097">MNEWWMLLAEPFTYGYMRNAIWVCALIGGVCAFLSCFLMLKGWSLIGDALSHSIVPGVAGAYMLGLPFSIGAFFSGGLAAAAMVFLNHRTKLKEDAIIGLIFTSFFGLGLFMVSLSPTSVNIQSIVLGNVLAITPADTVQLLLIGSVTTLVLLLKWKDLMLVFFDEAHARSLGLPITALKVVFFALLSASTVAAMQTVGAFLVIALIVTPGATAYLLCDRFGRMIVLAVSIGVLTSAVGAYASYFLDGATGAIIVLLQTMVFALAFVLAPKHGLLVARRKAQHALFAGKHGMDVQAELEGAR</sequence>
<dbReference type="AlphaFoldDB" id="A0A4S8FD54"/>
<dbReference type="InterPro" id="IPR037294">
    <property type="entry name" value="ABC_BtuC-like"/>
</dbReference>
<evidence type="ECO:0000256" key="4">
    <source>
        <dbReference type="ARBA" id="ARBA00022989"/>
    </source>
</evidence>
<feature type="transmembrane region" description="Helical" evidence="7">
    <location>
        <begin position="20"/>
        <end position="40"/>
    </location>
</feature>
<evidence type="ECO:0000256" key="1">
    <source>
        <dbReference type="ARBA" id="ARBA00004141"/>
    </source>
</evidence>
<feature type="transmembrane region" description="Helical" evidence="7">
    <location>
        <begin position="177"/>
        <end position="194"/>
    </location>
</feature>
<dbReference type="CDD" id="cd06550">
    <property type="entry name" value="TM_ABC_iron-siderophores_like"/>
    <property type="match status" value="1"/>
</dbReference>
<dbReference type="GO" id="GO:0055085">
    <property type="term" value="P:transmembrane transport"/>
    <property type="evidence" value="ECO:0007669"/>
    <property type="project" value="InterPro"/>
</dbReference>
<dbReference type="Gene3D" id="1.10.3470.10">
    <property type="entry name" value="ABC transporter involved in vitamin B12 uptake, BtuC"/>
    <property type="match status" value="1"/>
</dbReference>
<dbReference type="PANTHER" id="PTHR30477">
    <property type="entry name" value="ABC-TRANSPORTER METAL-BINDING PROTEIN"/>
    <property type="match status" value="1"/>
</dbReference>
<evidence type="ECO:0000256" key="6">
    <source>
        <dbReference type="RuleBase" id="RU003943"/>
    </source>
</evidence>
<feature type="transmembrane region" description="Helical" evidence="7">
    <location>
        <begin position="225"/>
        <end position="246"/>
    </location>
</feature>
<feature type="transmembrane region" description="Helical" evidence="7">
    <location>
        <begin position="60"/>
        <end position="85"/>
    </location>
</feature>
<feature type="transmembrane region" description="Helical" evidence="7">
    <location>
        <begin position="252"/>
        <end position="270"/>
    </location>
</feature>
<comment type="similarity">
    <text evidence="2 6">Belongs to the ABC-3 integral membrane protein family.</text>
</comment>
<dbReference type="OrthoDB" id="9804300at2"/>
<reference evidence="8 9" key="1">
    <citation type="journal article" date="2015" name="Antonie Van Leeuwenhoek">
        <title>Lampropedia puyangensis sp. nov., isolated from symptomatic bark of Populus ? euramericana canker and emended description of Lampropedia hyalina (Ehrenberg 1832) Lee et al. 2004.</title>
        <authorList>
            <person name="Li Y."/>
            <person name="Wang T."/>
            <person name="Piao C.G."/>
            <person name="Wang L.F."/>
            <person name="Tian G.Z."/>
            <person name="Zhu T.H."/>
            <person name="Guo M.W."/>
        </authorList>
    </citation>
    <scope>NUCLEOTIDE SEQUENCE [LARGE SCALE GENOMIC DNA]</scope>
    <source>
        <strain evidence="8 9">2-bin</strain>
    </source>
</reference>
<dbReference type="GO" id="GO:0043190">
    <property type="term" value="C:ATP-binding cassette (ABC) transporter complex"/>
    <property type="evidence" value="ECO:0007669"/>
    <property type="project" value="InterPro"/>
</dbReference>
<organism evidence="8 9">
    <name type="scientific">Lampropedia puyangensis</name>
    <dbReference type="NCBI Taxonomy" id="1330072"/>
    <lineage>
        <taxon>Bacteria</taxon>
        <taxon>Pseudomonadati</taxon>
        <taxon>Pseudomonadota</taxon>
        <taxon>Betaproteobacteria</taxon>
        <taxon>Burkholderiales</taxon>
        <taxon>Comamonadaceae</taxon>
        <taxon>Lampropedia</taxon>
    </lineage>
</organism>
<evidence type="ECO:0000313" key="8">
    <source>
        <dbReference type="EMBL" id="THU05277.1"/>
    </source>
</evidence>
<evidence type="ECO:0000256" key="5">
    <source>
        <dbReference type="ARBA" id="ARBA00023136"/>
    </source>
</evidence>
<keyword evidence="3 6" id="KW-0812">Transmembrane</keyword>
<dbReference type="SUPFAM" id="SSF81345">
    <property type="entry name" value="ABC transporter involved in vitamin B12 uptake, BtuC"/>
    <property type="match status" value="1"/>
</dbReference>
<protein>
    <submittedName>
        <fullName evidence="8">Metal ABC transporter permease</fullName>
    </submittedName>
</protein>
<feature type="transmembrane region" description="Helical" evidence="7">
    <location>
        <begin position="97"/>
        <end position="118"/>
    </location>
</feature>
<dbReference type="FunFam" id="1.10.3470.10:FF:000003">
    <property type="entry name" value="Iron ABC transporter permease SitD"/>
    <property type="match status" value="1"/>
</dbReference>
<keyword evidence="4 7" id="KW-1133">Transmembrane helix</keyword>
<keyword evidence="6" id="KW-0813">Transport</keyword>
<dbReference type="Proteomes" id="UP000308917">
    <property type="component" value="Unassembled WGS sequence"/>
</dbReference>
<evidence type="ECO:0000256" key="7">
    <source>
        <dbReference type="SAM" id="Phobius"/>
    </source>
</evidence>
<gene>
    <name evidence="8" type="ORF">E9531_01660</name>
</gene>
<dbReference type="InterPro" id="IPR001626">
    <property type="entry name" value="ABC_TroCD"/>
</dbReference>
<dbReference type="EMBL" id="STFG01000001">
    <property type="protein sequence ID" value="THU05277.1"/>
    <property type="molecule type" value="Genomic_DNA"/>
</dbReference>
<evidence type="ECO:0000313" key="9">
    <source>
        <dbReference type="Proteomes" id="UP000308917"/>
    </source>
</evidence>
<keyword evidence="9" id="KW-1185">Reference proteome</keyword>
<accession>A0A4S8FD54</accession>